<feature type="coiled-coil region" evidence="1">
    <location>
        <begin position="131"/>
        <end position="191"/>
    </location>
</feature>
<gene>
    <name evidence="3" type="ORF">TTHERM_01144930</name>
</gene>
<protein>
    <submittedName>
        <fullName evidence="3">TLDc domain protein</fullName>
    </submittedName>
</protein>
<dbReference type="EMBL" id="GG662317">
    <property type="protein sequence ID" value="EAS05885.1"/>
    <property type="molecule type" value="Genomic_DNA"/>
</dbReference>
<dbReference type="PANTHER" id="PTHR23354">
    <property type="entry name" value="NUCLEOLAR PROTEIN 7/ESTROGEN RECEPTOR COACTIVATOR-RELATED"/>
    <property type="match status" value="1"/>
</dbReference>
<proteinExistence type="predicted"/>
<evidence type="ECO:0000256" key="1">
    <source>
        <dbReference type="SAM" id="Coils"/>
    </source>
</evidence>
<dbReference type="Proteomes" id="UP000009168">
    <property type="component" value="Unassembled WGS sequence"/>
</dbReference>
<dbReference type="PANTHER" id="PTHR23354:SF122">
    <property type="entry name" value="GTPASE-ACTIVATING PROTEIN SKYWALKER"/>
    <property type="match status" value="1"/>
</dbReference>
<reference evidence="4" key="1">
    <citation type="journal article" date="2006" name="PLoS Biol.">
        <title>Macronuclear genome sequence of the ciliate Tetrahymena thermophila, a model eukaryote.</title>
        <authorList>
            <person name="Eisen J.A."/>
            <person name="Coyne R.S."/>
            <person name="Wu M."/>
            <person name="Wu D."/>
            <person name="Thiagarajan M."/>
            <person name="Wortman J.R."/>
            <person name="Badger J.H."/>
            <person name="Ren Q."/>
            <person name="Amedeo P."/>
            <person name="Jones K.M."/>
            <person name="Tallon L.J."/>
            <person name="Delcher A.L."/>
            <person name="Salzberg S.L."/>
            <person name="Silva J.C."/>
            <person name="Haas B.J."/>
            <person name="Majoros W.H."/>
            <person name="Farzad M."/>
            <person name="Carlton J.M."/>
            <person name="Smith R.K. Jr."/>
            <person name="Garg J."/>
            <person name="Pearlman R.E."/>
            <person name="Karrer K.M."/>
            <person name="Sun L."/>
            <person name="Manning G."/>
            <person name="Elde N.C."/>
            <person name="Turkewitz A.P."/>
            <person name="Asai D.J."/>
            <person name="Wilkes D.E."/>
            <person name="Wang Y."/>
            <person name="Cai H."/>
            <person name="Collins K."/>
            <person name="Stewart B.A."/>
            <person name="Lee S.R."/>
            <person name="Wilamowska K."/>
            <person name="Weinberg Z."/>
            <person name="Ruzzo W.L."/>
            <person name="Wloga D."/>
            <person name="Gaertig J."/>
            <person name="Frankel J."/>
            <person name="Tsao C.-C."/>
            <person name="Gorovsky M.A."/>
            <person name="Keeling P.J."/>
            <person name="Waller R.F."/>
            <person name="Patron N.J."/>
            <person name="Cherry J.M."/>
            <person name="Stover N.A."/>
            <person name="Krieger C.J."/>
            <person name="del Toro C."/>
            <person name="Ryder H.F."/>
            <person name="Williamson S.C."/>
            <person name="Barbeau R.A."/>
            <person name="Hamilton E.P."/>
            <person name="Orias E."/>
        </authorList>
    </citation>
    <scope>NUCLEOTIDE SEQUENCE [LARGE SCALE GENOMIC DNA]</scope>
    <source>
        <strain evidence="4">SB210</strain>
    </source>
</reference>
<dbReference type="SMART" id="SM00584">
    <property type="entry name" value="TLDc"/>
    <property type="match status" value="1"/>
</dbReference>
<keyword evidence="1" id="KW-0175">Coiled coil</keyword>
<dbReference type="KEGG" id="tet:TTHERM_01144930"/>
<dbReference type="GeneID" id="7837175"/>
<dbReference type="InterPro" id="IPR006571">
    <property type="entry name" value="TLDc_dom"/>
</dbReference>
<dbReference type="STRING" id="312017.Q24DM8"/>
<feature type="domain" description="TLDc" evidence="2">
    <location>
        <begin position="214"/>
        <end position="384"/>
    </location>
</feature>
<evidence type="ECO:0000313" key="4">
    <source>
        <dbReference type="Proteomes" id="UP000009168"/>
    </source>
</evidence>
<dbReference type="OrthoDB" id="25620at2759"/>
<dbReference type="HOGENOM" id="CLU_716650_0_0_1"/>
<dbReference type="RefSeq" id="XP_001026130.1">
    <property type="nucleotide sequence ID" value="XM_001026130.2"/>
</dbReference>
<evidence type="ECO:0000313" key="3">
    <source>
        <dbReference type="EMBL" id="EAS05885.1"/>
    </source>
</evidence>
<name>Q24DM8_TETTS</name>
<evidence type="ECO:0000259" key="2">
    <source>
        <dbReference type="PROSITE" id="PS51886"/>
    </source>
</evidence>
<dbReference type="PROSITE" id="PS51886">
    <property type="entry name" value="TLDC"/>
    <property type="match status" value="1"/>
</dbReference>
<accession>Q24DM8</accession>
<dbReference type="AlphaFoldDB" id="Q24DM8"/>
<keyword evidence="4" id="KW-1185">Reference proteome</keyword>
<dbReference type="InParanoid" id="Q24DM8"/>
<sequence length="386" mass="45363">MGSLRTETSDSYTPNEDIFKINYEEKGYMVLLEINNQKLQITIMLEELCQFKWMKQFTLEELQNINKIFNMFDDVEQSFQPFQKWFKSYIQNLKIKGNSMYVTFNFELDQTFQVQFIIQLNQCDLNWNEIISQLSQKIVNLEKKSEHQKDLLEKFQQQSNKEIEQFKESHLFQVQQVHQNLQKQLQEYQQDSSTQINLLKNEITLLKPKQKFSKILYVDEIEMIKNWINKDNTQMNLELIYRASEHGFTIQKLYERCVNRTPLILVVKTTLKKRFGFYTDQAIKDYGGQYLTQNPNNLFIFSLDLKQKYTSNDSNNSNAFYSNSGHLALGGGHDFALYSNSIDNASSYNAFSGYGKNQGVSGRGILTGGAQNFTTIEIEIFQIKRI</sequence>
<organism evidence="3 4">
    <name type="scientific">Tetrahymena thermophila (strain SB210)</name>
    <dbReference type="NCBI Taxonomy" id="312017"/>
    <lineage>
        <taxon>Eukaryota</taxon>
        <taxon>Sar</taxon>
        <taxon>Alveolata</taxon>
        <taxon>Ciliophora</taxon>
        <taxon>Intramacronucleata</taxon>
        <taxon>Oligohymenophorea</taxon>
        <taxon>Hymenostomatida</taxon>
        <taxon>Tetrahymenina</taxon>
        <taxon>Tetrahymenidae</taxon>
        <taxon>Tetrahymena</taxon>
    </lineage>
</organism>
<dbReference type="Pfam" id="PF07534">
    <property type="entry name" value="TLD"/>
    <property type="match status" value="1"/>
</dbReference>